<evidence type="ECO:0000313" key="3">
    <source>
        <dbReference type="Proteomes" id="UP001172457"/>
    </source>
</evidence>
<keyword evidence="1" id="KW-0472">Membrane</keyword>
<dbReference type="PANTHER" id="PTHR44218">
    <property type="entry name" value="PROTEIN SPA1-RELATED 2"/>
    <property type="match status" value="1"/>
</dbReference>
<keyword evidence="1" id="KW-0812">Transmembrane</keyword>
<dbReference type="InterPro" id="IPR015943">
    <property type="entry name" value="WD40/YVTN_repeat-like_dom_sf"/>
</dbReference>
<name>A0AA38TST4_9ASTR</name>
<dbReference type="EMBL" id="JARYMX010000003">
    <property type="protein sequence ID" value="KAJ9556058.1"/>
    <property type="molecule type" value="Genomic_DNA"/>
</dbReference>
<dbReference type="InterPro" id="IPR044630">
    <property type="entry name" value="SPA1/2/3/4"/>
</dbReference>
<keyword evidence="3" id="KW-1185">Reference proteome</keyword>
<organism evidence="2 3">
    <name type="scientific">Centaurea solstitialis</name>
    <name type="common">yellow star-thistle</name>
    <dbReference type="NCBI Taxonomy" id="347529"/>
    <lineage>
        <taxon>Eukaryota</taxon>
        <taxon>Viridiplantae</taxon>
        <taxon>Streptophyta</taxon>
        <taxon>Embryophyta</taxon>
        <taxon>Tracheophyta</taxon>
        <taxon>Spermatophyta</taxon>
        <taxon>Magnoliopsida</taxon>
        <taxon>eudicotyledons</taxon>
        <taxon>Gunneridae</taxon>
        <taxon>Pentapetalae</taxon>
        <taxon>asterids</taxon>
        <taxon>campanulids</taxon>
        <taxon>Asterales</taxon>
        <taxon>Asteraceae</taxon>
        <taxon>Carduoideae</taxon>
        <taxon>Cardueae</taxon>
        <taxon>Centaureinae</taxon>
        <taxon>Centaurea</taxon>
    </lineage>
</organism>
<dbReference type="Gene3D" id="2.130.10.10">
    <property type="entry name" value="YVTN repeat-like/Quinoprotein amine dehydrogenase"/>
    <property type="match status" value="1"/>
</dbReference>
<proteinExistence type="predicted"/>
<evidence type="ECO:0000256" key="1">
    <source>
        <dbReference type="SAM" id="Phobius"/>
    </source>
</evidence>
<evidence type="ECO:0000313" key="2">
    <source>
        <dbReference type="EMBL" id="KAJ9556058.1"/>
    </source>
</evidence>
<feature type="transmembrane region" description="Helical" evidence="1">
    <location>
        <begin position="61"/>
        <end position="83"/>
    </location>
</feature>
<dbReference type="PANTHER" id="PTHR44218:SF8">
    <property type="entry name" value="COATOMER BETA' SUBUNIT (COPB2)-RELATED"/>
    <property type="match status" value="1"/>
</dbReference>
<gene>
    <name evidence="2" type="ORF">OSB04_010672</name>
</gene>
<sequence>MSLRKWLKQSFVDVNKVERLQIYRQVVQVVDVAHSQGNALQVIELQKNRYACPKKLCGRDLLLANVYSLGILLFELLCSFVSLEMHSAAMSDLRNQILPPSFIFENPQEAGFCLWLLHPQPSSRPTTRDILQFELLSGTKELYFKSNRSSIVGKNEDAEFEILLDFLISLKEKKEMHALELYGNIQFLETNINNIQHKNVLRMFYDSNSMGERIKAFISQLKHAYFSNGSQLQLLDTVSNERNDLDLLGFVDPVGVNEPAMKQKCVGFMDDFLDGVCKFIRYSKFEARGMLKMGNLLNSENVICSLSFDRDENYIAVAGVSSNTSGTSDVPPTKSHLSPSAVSRCFAWLLSAAAAMPLLSADVVVTLLFVTIVHEELARRDIASTGGCRQNFR</sequence>
<dbReference type="InterPro" id="IPR011009">
    <property type="entry name" value="Kinase-like_dom_sf"/>
</dbReference>
<keyword evidence="1" id="KW-1133">Transmembrane helix</keyword>
<comment type="caution">
    <text evidence="2">The sequence shown here is derived from an EMBL/GenBank/DDBJ whole genome shotgun (WGS) entry which is preliminary data.</text>
</comment>
<dbReference type="SUPFAM" id="SSF56112">
    <property type="entry name" value="Protein kinase-like (PK-like)"/>
    <property type="match status" value="1"/>
</dbReference>
<reference evidence="2" key="1">
    <citation type="submission" date="2023-03" db="EMBL/GenBank/DDBJ databases">
        <title>Chromosome-scale reference genome and RAD-based genetic map of yellow starthistle (Centaurea solstitialis) reveal putative structural variation and QTLs associated with invader traits.</title>
        <authorList>
            <person name="Reatini B."/>
            <person name="Cang F.A."/>
            <person name="Jiang Q."/>
            <person name="Mckibben M.T.W."/>
            <person name="Barker M.S."/>
            <person name="Rieseberg L.H."/>
            <person name="Dlugosch K.M."/>
        </authorList>
    </citation>
    <scope>NUCLEOTIDE SEQUENCE</scope>
    <source>
        <strain evidence="2">CAN-66</strain>
        <tissue evidence="2">Leaf</tissue>
    </source>
</reference>
<accession>A0AA38TST4</accession>
<dbReference type="GO" id="GO:0009640">
    <property type="term" value="P:photomorphogenesis"/>
    <property type="evidence" value="ECO:0007669"/>
    <property type="project" value="InterPro"/>
</dbReference>
<dbReference type="Proteomes" id="UP001172457">
    <property type="component" value="Chromosome 3"/>
</dbReference>
<dbReference type="AlphaFoldDB" id="A0AA38TST4"/>
<protein>
    <recommendedName>
        <fullName evidence="4">Protein kinase domain-containing protein</fullName>
    </recommendedName>
</protein>
<dbReference type="Gene3D" id="1.10.510.10">
    <property type="entry name" value="Transferase(Phosphotransferase) domain 1"/>
    <property type="match status" value="1"/>
</dbReference>
<evidence type="ECO:0008006" key="4">
    <source>
        <dbReference type="Google" id="ProtNLM"/>
    </source>
</evidence>